<evidence type="ECO:0000256" key="2">
    <source>
        <dbReference type="SAM" id="SignalP"/>
    </source>
</evidence>
<accession>A0A892IKS0</accession>
<name>A0A892IKS0_9BURK</name>
<evidence type="ECO:0000313" key="3">
    <source>
        <dbReference type="EMBL" id="QRO81420.1"/>
    </source>
</evidence>
<keyword evidence="2" id="KW-0732">Signal</keyword>
<organism evidence="3 4">
    <name type="scientific">Burkholderia dolosa</name>
    <dbReference type="NCBI Taxonomy" id="152500"/>
    <lineage>
        <taxon>Bacteria</taxon>
        <taxon>Pseudomonadati</taxon>
        <taxon>Pseudomonadota</taxon>
        <taxon>Betaproteobacteria</taxon>
        <taxon>Burkholderiales</taxon>
        <taxon>Burkholderiaceae</taxon>
        <taxon>Burkholderia</taxon>
        <taxon>Burkholderia cepacia complex</taxon>
    </lineage>
</organism>
<dbReference type="GeneID" id="93131165"/>
<feature type="chain" id="PRO_5034810555" description="Lipoprotein" evidence="2">
    <location>
        <begin position="22"/>
        <end position="460"/>
    </location>
</feature>
<feature type="compositionally biased region" description="Low complexity" evidence="1">
    <location>
        <begin position="23"/>
        <end position="33"/>
    </location>
</feature>
<evidence type="ECO:0000313" key="4">
    <source>
        <dbReference type="Proteomes" id="UP000625568"/>
    </source>
</evidence>
<keyword evidence="4" id="KW-1185">Reference proteome</keyword>
<protein>
    <recommendedName>
        <fullName evidence="5">Lipoprotein</fullName>
    </recommendedName>
</protein>
<dbReference type="EMBL" id="CP069484">
    <property type="protein sequence ID" value="QRO81420.1"/>
    <property type="molecule type" value="Genomic_DNA"/>
</dbReference>
<feature type="signal peptide" evidence="2">
    <location>
        <begin position="1"/>
        <end position="21"/>
    </location>
</feature>
<sequence length="460" mass="50562">MTIRTTLLATLMTFCALTAHAASAPEPASNANTERSSTSLNASQQRKIDGIRAQMISKGIDPDSPQGQIVMRFSEDLVSNPAAAAQLRAVPHAGMGELIWKQRLSPDGRLRALERTKELVNSLGNGCDVDKLRELKRVDSINKLPPRALQAMFDLIEILPSAKASQDDADTIGDRLDSVAEYATAFSARFAARMKAKPFPFNECEELTLRIDTILSMADPARRRMSLEFMKILGGRPTVLADVVTDPRSYLDEAFDSQALPSAMRTVLPADGSQHLPFSTITIDGEWAGNLALTSGKGFVYTITNRRNDGVITELLRTVDNAGATQVVDFGMYYGLMPLRNRQVTYEYATPLALFTDDAEIVAQNMPFQSGEKLSLPFPAPSYNGYTRQDCVFGKTKAASSVFPALTGSALEFQCDWIGADLPILKMHGVWLPDYHVKFYLSAERGSDRSELLVHNITIR</sequence>
<dbReference type="Proteomes" id="UP000625568">
    <property type="component" value="Chromosome 3"/>
</dbReference>
<gene>
    <name evidence="3" type="ORF">I6K02_27070</name>
</gene>
<feature type="region of interest" description="Disordered" evidence="1">
    <location>
        <begin position="23"/>
        <end position="45"/>
    </location>
</feature>
<feature type="compositionally biased region" description="Polar residues" evidence="1">
    <location>
        <begin position="34"/>
        <end position="45"/>
    </location>
</feature>
<dbReference type="RefSeq" id="WP_128567397.1">
    <property type="nucleotide sequence ID" value="NZ_CABVPR010000090.1"/>
</dbReference>
<proteinExistence type="predicted"/>
<evidence type="ECO:0000256" key="1">
    <source>
        <dbReference type="SAM" id="MobiDB-lite"/>
    </source>
</evidence>
<evidence type="ECO:0008006" key="5">
    <source>
        <dbReference type="Google" id="ProtNLM"/>
    </source>
</evidence>
<dbReference type="AlphaFoldDB" id="A0A892IKS0"/>
<reference evidence="3 4" key="1">
    <citation type="submission" date="2021-02" db="EMBL/GenBank/DDBJ databases">
        <title>FDA dAtabase for Regulatory Grade micrObial Sequences (FDA-ARGOS): Supporting development and validation of Infectious Disease Dx tests.</title>
        <authorList>
            <person name="Minogue T."/>
            <person name="Wolcott M."/>
            <person name="Wasieloski L."/>
            <person name="Aguilar W."/>
            <person name="Moore D."/>
            <person name="Jaissle J."/>
            <person name="Tallon L."/>
            <person name="Sadzewicz L."/>
            <person name="Zhao X."/>
            <person name="Boylan J."/>
            <person name="Ott S."/>
            <person name="Bowen H."/>
            <person name="Vavikolanu K."/>
            <person name="Mehta A."/>
            <person name="Aluvathingal J."/>
            <person name="Nadendla S."/>
            <person name="Yan Y."/>
            <person name="Sichtig H."/>
        </authorList>
    </citation>
    <scope>NUCLEOTIDE SEQUENCE [LARGE SCALE GENOMIC DNA]</scope>
    <source>
        <strain evidence="3 4">FDAARGOS_1272</strain>
    </source>
</reference>